<proteinExistence type="predicted"/>
<accession>A0A545AL98</accession>
<feature type="transmembrane region" description="Helical" evidence="1">
    <location>
        <begin position="298"/>
        <end position="322"/>
    </location>
</feature>
<dbReference type="Proteomes" id="UP000317982">
    <property type="component" value="Unassembled WGS sequence"/>
</dbReference>
<feature type="transmembrane region" description="Helical" evidence="1">
    <location>
        <begin position="255"/>
        <end position="278"/>
    </location>
</feature>
<organism evidence="2 3">
    <name type="scientific">Cryptosporangium phraense</name>
    <dbReference type="NCBI Taxonomy" id="2593070"/>
    <lineage>
        <taxon>Bacteria</taxon>
        <taxon>Bacillati</taxon>
        <taxon>Actinomycetota</taxon>
        <taxon>Actinomycetes</taxon>
        <taxon>Cryptosporangiales</taxon>
        <taxon>Cryptosporangiaceae</taxon>
        <taxon>Cryptosporangium</taxon>
    </lineage>
</organism>
<feature type="transmembrane region" description="Helical" evidence="1">
    <location>
        <begin position="78"/>
        <end position="99"/>
    </location>
</feature>
<feature type="transmembrane region" description="Helical" evidence="1">
    <location>
        <begin position="47"/>
        <end position="66"/>
    </location>
</feature>
<dbReference type="AlphaFoldDB" id="A0A545AL98"/>
<evidence type="ECO:0000313" key="2">
    <source>
        <dbReference type="EMBL" id="TQS42061.1"/>
    </source>
</evidence>
<name>A0A545AL98_9ACTN</name>
<sequence length="335" mass="32596">MRRSGGAAAAVGVLGLLLGAATGAVITAVLYLGEPRFWVNAPATVGTAEMDALAGGGLIVGLTLLGRGHDAGRTATRWLAGAAVPWALLTTVFSGIFGFGDFFGWAIRGPALLGAAAAGVATLALPLAVLRLGPRPSRRLSAGGVAVGRGPEALVARGGPGALVARGGSGALAGRGAAPGRFWTALVLVAVADVALVVVWPLSTFTVGEVDWDWSAGALTVLLSVHGVLLTVAAVGAVGAGAGAGRRRGAVTARVAGAALLLVLPITAWGTLMLGAVAEPDPVAALSPTATAALANALALGFAAGIGLVVTGLAGLAGPYPVGSSTPSMRRGMPV</sequence>
<keyword evidence="1" id="KW-0472">Membrane</keyword>
<feature type="transmembrane region" description="Helical" evidence="1">
    <location>
        <begin position="111"/>
        <end position="130"/>
    </location>
</feature>
<keyword evidence="1" id="KW-0812">Transmembrane</keyword>
<dbReference type="RefSeq" id="WP_142707462.1">
    <property type="nucleotide sequence ID" value="NZ_VIRS01000020.1"/>
</dbReference>
<keyword evidence="3" id="KW-1185">Reference proteome</keyword>
<gene>
    <name evidence="2" type="ORF">FL583_26090</name>
</gene>
<comment type="caution">
    <text evidence="2">The sequence shown here is derived from an EMBL/GenBank/DDBJ whole genome shotgun (WGS) entry which is preliminary data.</text>
</comment>
<feature type="transmembrane region" description="Helical" evidence="1">
    <location>
        <begin position="182"/>
        <end position="202"/>
    </location>
</feature>
<evidence type="ECO:0000256" key="1">
    <source>
        <dbReference type="SAM" id="Phobius"/>
    </source>
</evidence>
<feature type="transmembrane region" description="Helical" evidence="1">
    <location>
        <begin position="214"/>
        <end position="243"/>
    </location>
</feature>
<protein>
    <submittedName>
        <fullName evidence="2">Uncharacterized protein</fullName>
    </submittedName>
</protein>
<evidence type="ECO:0000313" key="3">
    <source>
        <dbReference type="Proteomes" id="UP000317982"/>
    </source>
</evidence>
<reference evidence="2 3" key="1">
    <citation type="submission" date="2019-07" db="EMBL/GenBank/DDBJ databases">
        <title>Cryptosporangium phraense sp. nov., isolated from plant litter.</title>
        <authorList>
            <person name="Suriyachadkun C."/>
        </authorList>
    </citation>
    <scope>NUCLEOTIDE SEQUENCE [LARGE SCALE GENOMIC DNA]</scope>
    <source>
        <strain evidence="2 3">A-T 5661</strain>
    </source>
</reference>
<dbReference type="EMBL" id="VIRS01000020">
    <property type="protein sequence ID" value="TQS42061.1"/>
    <property type="molecule type" value="Genomic_DNA"/>
</dbReference>
<dbReference type="InParanoid" id="A0A545AL98"/>
<keyword evidence="1" id="KW-1133">Transmembrane helix</keyword>